<keyword evidence="3" id="KW-1185">Reference proteome</keyword>
<protein>
    <submittedName>
        <fullName evidence="2">Uncharacterized protein</fullName>
    </submittedName>
</protein>
<name>A0A6A6NU45_9PEZI</name>
<feature type="region of interest" description="Disordered" evidence="1">
    <location>
        <begin position="172"/>
        <end position="193"/>
    </location>
</feature>
<evidence type="ECO:0000256" key="1">
    <source>
        <dbReference type="SAM" id="MobiDB-lite"/>
    </source>
</evidence>
<evidence type="ECO:0000313" key="2">
    <source>
        <dbReference type="EMBL" id="KAF2455259.1"/>
    </source>
</evidence>
<dbReference type="EMBL" id="MU001687">
    <property type="protein sequence ID" value="KAF2455259.1"/>
    <property type="molecule type" value="Genomic_DNA"/>
</dbReference>
<accession>A0A6A6NU45</accession>
<dbReference type="AlphaFoldDB" id="A0A6A6NU45"/>
<feature type="region of interest" description="Disordered" evidence="1">
    <location>
        <begin position="221"/>
        <end position="245"/>
    </location>
</feature>
<organism evidence="2 3">
    <name type="scientific">Lineolata rhizophorae</name>
    <dbReference type="NCBI Taxonomy" id="578093"/>
    <lineage>
        <taxon>Eukaryota</taxon>
        <taxon>Fungi</taxon>
        <taxon>Dikarya</taxon>
        <taxon>Ascomycota</taxon>
        <taxon>Pezizomycotina</taxon>
        <taxon>Dothideomycetes</taxon>
        <taxon>Dothideomycetes incertae sedis</taxon>
        <taxon>Lineolatales</taxon>
        <taxon>Lineolataceae</taxon>
        <taxon>Lineolata</taxon>
    </lineage>
</organism>
<evidence type="ECO:0000313" key="3">
    <source>
        <dbReference type="Proteomes" id="UP000799766"/>
    </source>
</evidence>
<dbReference type="Proteomes" id="UP000799766">
    <property type="component" value="Unassembled WGS sequence"/>
</dbReference>
<gene>
    <name evidence="2" type="ORF">BDY21DRAFT_72353</name>
</gene>
<sequence length="245" mass="27201">MKNQRNEKRSTDIRVLPGVHLTWPFSSNHLASSHLAFGTTFLADDDERSTQATRPTACVFCRFRNRPQSLIVNPHVCSVCPYVLYLVTVCITEKPPYLLCTRAPGCLQETGQSRRGGRYAHRPSLGTQVPILRSSAGRVARRISFGPRQRPHLETPGARRISTYKVAPYQRSLSPTATNGPQPRRRAWIAGRQTPCGSRLVPKRGPEWSIQLLVGHPARALCQVSSPPPELSPSSAGRGGENHRR</sequence>
<reference evidence="2" key="1">
    <citation type="journal article" date="2020" name="Stud. Mycol.">
        <title>101 Dothideomycetes genomes: a test case for predicting lifestyles and emergence of pathogens.</title>
        <authorList>
            <person name="Haridas S."/>
            <person name="Albert R."/>
            <person name="Binder M."/>
            <person name="Bloem J."/>
            <person name="Labutti K."/>
            <person name="Salamov A."/>
            <person name="Andreopoulos B."/>
            <person name="Baker S."/>
            <person name="Barry K."/>
            <person name="Bills G."/>
            <person name="Bluhm B."/>
            <person name="Cannon C."/>
            <person name="Castanera R."/>
            <person name="Culley D."/>
            <person name="Daum C."/>
            <person name="Ezra D."/>
            <person name="Gonzalez J."/>
            <person name="Henrissat B."/>
            <person name="Kuo A."/>
            <person name="Liang C."/>
            <person name="Lipzen A."/>
            <person name="Lutzoni F."/>
            <person name="Magnuson J."/>
            <person name="Mondo S."/>
            <person name="Nolan M."/>
            <person name="Ohm R."/>
            <person name="Pangilinan J."/>
            <person name="Park H.-J."/>
            <person name="Ramirez L."/>
            <person name="Alfaro M."/>
            <person name="Sun H."/>
            <person name="Tritt A."/>
            <person name="Yoshinaga Y."/>
            <person name="Zwiers L.-H."/>
            <person name="Turgeon B."/>
            <person name="Goodwin S."/>
            <person name="Spatafora J."/>
            <person name="Crous P."/>
            <person name="Grigoriev I."/>
        </authorList>
    </citation>
    <scope>NUCLEOTIDE SEQUENCE</scope>
    <source>
        <strain evidence="2">ATCC 16933</strain>
    </source>
</reference>
<proteinExistence type="predicted"/>
<feature type="compositionally biased region" description="Polar residues" evidence="1">
    <location>
        <begin position="172"/>
        <end position="181"/>
    </location>
</feature>